<dbReference type="AlphaFoldDB" id="A0A1D7YMA0"/>
<dbReference type="EMBL" id="CP017248">
    <property type="protein sequence ID" value="AOR36718.1"/>
    <property type="molecule type" value="Genomic_DNA"/>
</dbReference>
<dbReference type="RefSeq" id="WP_069783227.1">
    <property type="nucleotide sequence ID" value="NZ_CP017248.1"/>
</dbReference>
<dbReference type="InterPro" id="IPR036388">
    <property type="entry name" value="WH-like_DNA-bd_sf"/>
</dbReference>
<dbReference type="InterPro" id="IPR016032">
    <property type="entry name" value="Sig_transdc_resp-reg_C-effctor"/>
</dbReference>
<gene>
    <name evidence="1" type="ORF">BFF78_41770</name>
</gene>
<sequence>MIRFEVLGPVVVRRDGVEVPLGPPQHRALFAALVLARGVPLSVATLTAEIWDARHRPAPSRSSASTCTSYAGCR</sequence>
<keyword evidence="2" id="KW-1185">Reference proteome</keyword>
<proteinExistence type="predicted"/>
<name>A0A1D7YMA0_9ACTN</name>
<dbReference type="InterPro" id="IPR051677">
    <property type="entry name" value="AfsR-DnrI-RedD_regulator"/>
</dbReference>
<protein>
    <recommendedName>
        <fullName evidence="3">OmpR/PhoB-type domain-containing protein</fullName>
    </recommendedName>
</protein>
<evidence type="ECO:0000313" key="1">
    <source>
        <dbReference type="EMBL" id="AOR36718.1"/>
    </source>
</evidence>
<dbReference type="Gene3D" id="1.10.10.10">
    <property type="entry name" value="Winged helix-like DNA-binding domain superfamily/Winged helix DNA-binding domain"/>
    <property type="match status" value="1"/>
</dbReference>
<dbReference type="PANTHER" id="PTHR35807:SF1">
    <property type="entry name" value="TRANSCRIPTIONAL REGULATOR REDD"/>
    <property type="match status" value="1"/>
</dbReference>
<dbReference type="KEGG" id="spun:BFF78_41770"/>
<dbReference type="PANTHER" id="PTHR35807">
    <property type="entry name" value="TRANSCRIPTIONAL REGULATOR REDD-RELATED"/>
    <property type="match status" value="1"/>
</dbReference>
<dbReference type="GO" id="GO:0006355">
    <property type="term" value="P:regulation of DNA-templated transcription"/>
    <property type="evidence" value="ECO:0007669"/>
    <property type="project" value="InterPro"/>
</dbReference>
<evidence type="ECO:0008006" key="3">
    <source>
        <dbReference type="Google" id="ProtNLM"/>
    </source>
</evidence>
<dbReference type="SUPFAM" id="SSF46894">
    <property type="entry name" value="C-terminal effector domain of the bipartite response regulators"/>
    <property type="match status" value="1"/>
</dbReference>
<dbReference type="GO" id="GO:0003677">
    <property type="term" value="F:DNA binding"/>
    <property type="evidence" value="ECO:0007669"/>
    <property type="project" value="InterPro"/>
</dbReference>
<dbReference type="Proteomes" id="UP000094960">
    <property type="component" value="Chromosome"/>
</dbReference>
<accession>A0A1D7YMA0</accession>
<organism evidence="1 2">
    <name type="scientific">Streptomyces fodineus</name>
    <dbReference type="NCBI Taxonomy" id="1904616"/>
    <lineage>
        <taxon>Bacteria</taxon>
        <taxon>Bacillati</taxon>
        <taxon>Actinomycetota</taxon>
        <taxon>Actinomycetes</taxon>
        <taxon>Kitasatosporales</taxon>
        <taxon>Streptomycetaceae</taxon>
        <taxon>Streptomyces</taxon>
    </lineage>
</organism>
<evidence type="ECO:0000313" key="2">
    <source>
        <dbReference type="Proteomes" id="UP000094960"/>
    </source>
</evidence>
<reference evidence="2" key="1">
    <citation type="submission" date="2016-09" db="EMBL/GenBank/DDBJ databases">
        <title>Streptomyces puniciscabiei strain:TW1S1 Genome sequencing and assembly.</title>
        <authorList>
            <person name="Kim M.-K."/>
            <person name="Kim S.B."/>
        </authorList>
    </citation>
    <scope>NUCLEOTIDE SEQUENCE [LARGE SCALE GENOMIC DNA]</scope>
    <source>
        <strain evidence="2">TW1S1</strain>
    </source>
</reference>